<dbReference type="InterPro" id="IPR003443">
    <property type="entry name" value="IL-15/IL-21_fam"/>
</dbReference>
<dbReference type="GO" id="GO:0042119">
    <property type="term" value="P:neutrophil activation"/>
    <property type="evidence" value="ECO:0007669"/>
    <property type="project" value="TreeGrafter"/>
</dbReference>
<dbReference type="SUPFAM" id="SSF47266">
    <property type="entry name" value="4-helical cytokines"/>
    <property type="match status" value="1"/>
</dbReference>
<evidence type="ECO:0000256" key="3">
    <source>
        <dbReference type="ARBA" id="ARBA00022514"/>
    </source>
</evidence>
<dbReference type="OrthoDB" id="8905762at2759"/>
<keyword evidence="9" id="KW-1185">Reference proteome</keyword>
<evidence type="ECO:0000256" key="7">
    <source>
        <dbReference type="RuleBase" id="RU003453"/>
    </source>
</evidence>
<evidence type="ECO:0000256" key="2">
    <source>
        <dbReference type="ARBA" id="ARBA00006050"/>
    </source>
</evidence>
<evidence type="ECO:0000256" key="1">
    <source>
        <dbReference type="ARBA" id="ARBA00004613"/>
    </source>
</evidence>
<reference evidence="8" key="1">
    <citation type="journal article" date="2023" name="Science">
        <title>Genome structures resolve the early diversification of teleost fishes.</title>
        <authorList>
            <person name="Parey E."/>
            <person name="Louis A."/>
            <person name="Montfort J."/>
            <person name="Bouchez O."/>
            <person name="Roques C."/>
            <person name="Iampietro C."/>
            <person name="Lluch J."/>
            <person name="Castinel A."/>
            <person name="Donnadieu C."/>
            <person name="Desvignes T."/>
            <person name="Floi Bucao C."/>
            <person name="Jouanno E."/>
            <person name="Wen M."/>
            <person name="Mejri S."/>
            <person name="Dirks R."/>
            <person name="Jansen H."/>
            <person name="Henkel C."/>
            <person name="Chen W.J."/>
            <person name="Zahm M."/>
            <person name="Cabau C."/>
            <person name="Klopp C."/>
            <person name="Thompson A.W."/>
            <person name="Robinson-Rechavi M."/>
            <person name="Braasch I."/>
            <person name="Lecointre G."/>
            <person name="Bobe J."/>
            <person name="Postlethwait J.H."/>
            <person name="Berthelot C."/>
            <person name="Roest Crollius H."/>
            <person name="Guiguen Y."/>
        </authorList>
    </citation>
    <scope>NUCLEOTIDE SEQUENCE</scope>
    <source>
        <strain evidence="8">Concon-B</strain>
    </source>
</reference>
<dbReference type="EMBL" id="JAFJMO010000008">
    <property type="protein sequence ID" value="KAJ8269600.1"/>
    <property type="molecule type" value="Genomic_DNA"/>
</dbReference>
<dbReference type="AlphaFoldDB" id="A0A9Q1DHY4"/>
<evidence type="ECO:0000256" key="5">
    <source>
        <dbReference type="ARBA" id="ARBA00022729"/>
    </source>
</evidence>
<evidence type="ECO:0000256" key="4">
    <source>
        <dbReference type="ARBA" id="ARBA00022525"/>
    </source>
</evidence>
<keyword evidence="6" id="KW-1015">Disulfide bond</keyword>
<protein>
    <recommendedName>
        <fullName evidence="7">Interleukin</fullName>
    </recommendedName>
</protein>
<dbReference type="GO" id="GO:0042102">
    <property type="term" value="P:positive regulation of T cell proliferation"/>
    <property type="evidence" value="ECO:0007669"/>
    <property type="project" value="TreeGrafter"/>
</dbReference>
<sequence length="189" mass="21915">MAPYPAGLAVRRWVYCGQKGMHMLSNNTQRSVRQACFFCCFRYCQDWPPNGEIWISFFFLSCLCTYISVAEAQRQSISELRQFLCTHEQDFKTSGSTYYTPGYETISDACFNKTLLCYIVETQVILYETKGERSPNILEPMAEEFQKGIERHSCLPCEAFEETNATTFLQNFHTFLQKIEDAFRNSPSV</sequence>
<comment type="caution">
    <text evidence="8">The sequence shown here is derived from an EMBL/GenBank/DDBJ whole genome shotgun (WGS) entry which is preliminary data.</text>
</comment>
<proteinExistence type="inferred from homology"/>
<comment type="subcellular location">
    <subcellularLocation>
        <location evidence="1">Secreted</location>
    </subcellularLocation>
</comment>
<comment type="similarity">
    <text evidence="2 7">Belongs to the IL-15/IL-21 family.</text>
</comment>
<evidence type="ECO:0000313" key="9">
    <source>
        <dbReference type="Proteomes" id="UP001152803"/>
    </source>
</evidence>
<evidence type="ECO:0000313" key="8">
    <source>
        <dbReference type="EMBL" id="KAJ8269600.1"/>
    </source>
</evidence>
<organism evidence="8 9">
    <name type="scientific">Conger conger</name>
    <name type="common">Conger eel</name>
    <name type="synonym">Muraena conger</name>
    <dbReference type="NCBI Taxonomy" id="82655"/>
    <lineage>
        <taxon>Eukaryota</taxon>
        <taxon>Metazoa</taxon>
        <taxon>Chordata</taxon>
        <taxon>Craniata</taxon>
        <taxon>Vertebrata</taxon>
        <taxon>Euteleostomi</taxon>
        <taxon>Actinopterygii</taxon>
        <taxon>Neopterygii</taxon>
        <taxon>Teleostei</taxon>
        <taxon>Anguilliformes</taxon>
        <taxon>Congridae</taxon>
        <taxon>Conger</taxon>
    </lineage>
</organism>
<keyword evidence="5" id="KW-0732">Signal</keyword>
<gene>
    <name evidence="8" type="ORF">COCON_G00122070</name>
</gene>
<dbReference type="InterPro" id="IPR009079">
    <property type="entry name" value="4_helix_cytokine-like_core"/>
</dbReference>
<dbReference type="GO" id="GO:0001819">
    <property type="term" value="P:positive regulation of cytokine production"/>
    <property type="evidence" value="ECO:0007669"/>
    <property type="project" value="TreeGrafter"/>
</dbReference>
<evidence type="ECO:0000256" key="6">
    <source>
        <dbReference type="ARBA" id="ARBA00023157"/>
    </source>
</evidence>
<dbReference type="Proteomes" id="UP001152803">
    <property type="component" value="Unassembled WGS sequence"/>
</dbReference>
<dbReference type="Pfam" id="PF02372">
    <property type="entry name" value="IL15"/>
    <property type="match status" value="1"/>
</dbReference>
<dbReference type="Gene3D" id="1.20.1250.70">
    <property type="entry name" value="Interleukin-15/Interleukin-21"/>
    <property type="match status" value="1"/>
</dbReference>
<keyword evidence="3 7" id="KW-0202">Cytokine</keyword>
<keyword evidence="4" id="KW-0964">Secreted</keyword>
<name>A0A9Q1DHY4_CONCO</name>
<dbReference type="GO" id="GO:0006955">
    <property type="term" value="P:immune response"/>
    <property type="evidence" value="ECO:0007669"/>
    <property type="project" value="InterPro"/>
</dbReference>
<dbReference type="GO" id="GO:0050778">
    <property type="term" value="P:positive regulation of immune response"/>
    <property type="evidence" value="ECO:0007669"/>
    <property type="project" value="TreeGrafter"/>
</dbReference>
<dbReference type="PANTHER" id="PTHR14356:SF3">
    <property type="entry name" value="INTERLEUKIN-15"/>
    <property type="match status" value="1"/>
</dbReference>
<dbReference type="GO" id="GO:0005615">
    <property type="term" value="C:extracellular space"/>
    <property type="evidence" value="ECO:0007669"/>
    <property type="project" value="UniProtKB-KW"/>
</dbReference>
<dbReference type="GO" id="GO:0005125">
    <property type="term" value="F:cytokine activity"/>
    <property type="evidence" value="ECO:0007669"/>
    <property type="project" value="UniProtKB-KW"/>
</dbReference>
<dbReference type="GO" id="GO:0005126">
    <property type="term" value="F:cytokine receptor binding"/>
    <property type="evidence" value="ECO:0007669"/>
    <property type="project" value="InterPro"/>
</dbReference>
<dbReference type="PANTHER" id="PTHR14356">
    <property type="entry name" value="INTERLEUKIN-15-RELATED"/>
    <property type="match status" value="1"/>
</dbReference>
<accession>A0A9Q1DHY4</accession>